<evidence type="ECO:0000313" key="1">
    <source>
        <dbReference type="EMBL" id="SKC23707.1"/>
    </source>
</evidence>
<dbReference type="AlphaFoldDB" id="A0A1T5HST7"/>
<proteinExistence type="predicted"/>
<evidence type="ECO:0000313" key="2">
    <source>
        <dbReference type="Proteomes" id="UP000191055"/>
    </source>
</evidence>
<protein>
    <submittedName>
        <fullName evidence="1">Uncharacterized protein</fullName>
    </submittedName>
</protein>
<accession>A0A1T5HST7</accession>
<organism evidence="1 2">
    <name type="scientific">Alkalitalea saponilacus</name>
    <dbReference type="NCBI Taxonomy" id="889453"/>
    <lineage>
        <taxon>Bacteria</taxon>
        <taxon>Pseudomonadati</taxon>
        <taxon>Bacteroidota</taxon>
        <taxon>Bacteroidia</taxon>
        <taxon>Marinilabiliales</taxon>
        <taxon>Marinilabiliaceae</taxon>
        <taxon>Alkalitalea</taxon>
    </lineage>
</organism>
<dbReference type="Proteomes" id="UP000191055">
    <property type="component" value="Unassembled WGS sequence"/>
</dbReference>
<reference evidence="1 2" key="1">
    <citation type="submission" date="2017-02" db="EMBL/GenBank/DDBJ databases">
        <authorList>
            <person name="Peterson S.W."/>
        </authorList>
    </citation>
    <scope>NUCLEOTIDE SEQUENCE [LARGE SCALE GENOMIC DNA]</scope>
    <source>
        <strain evidence="1 2">DSM 24412</strain>
    </source>
</reference>
<name>A0A1T5HST7_9BACT</name>
<keyword evidence="2" id="KW-1185">Reference proteome</keyword>
<gene>
    <name evidence="1" type="ORF">SAMN03080601_02992</name>
</gene>
<sequence length="40" mass="4729">MIVNKVEIFGRTKNEDHNFTNKKTDNTKVLSVLKNFTTRF</sequence>
<dbReference type="EMBL" id="FUYV01000020">
    <property type="protein sequence ID" value="SKC23707.1"/>
    <property type="molecule type" value="Genomic_DNA"/>
</dbReference>